<feature type="compositionally biased region" description="Low complexity" evidence="7">
    <location>
        <begin position="256"/>
        <end position="269"/>
    </location>
</feature>
<dbReference type="Gene3D" id="3.30.2010.10">
    <property type="entry name" value="Metalloproteases ('zincins'), catalytic domain"/>
    <property type="match status" value="1"/>
</dbReference>
<evidence type="ECO:0000313" key="11">
    <source>
        <dbReference type="Proteomes" id="UP000305233"/>
    </source>
</evidence>
<dbReference type="GO" id="GO:0004222">
    <property type="term" value="F:metalloendopeptidase activity"/>
    <property type="evidence" value="ECO:0007669"/>
    <property type="project" value="InterPro"/>
</dbReference>
<keyword evidence="1 6" id="KW-0645">Protease</keyword>
<organism evidence="10 11">
    <name type="scientific">Arthrobacter echini</name>
    <dbReference type="NCBI Taxonomy" id="1529066"/>
    <lineage>
        <taxon>Bacteria</taxon>
        <taxon>Bacillati</taxon>
        <taxon>Actinomycetota</taxon>
        <taxon>Actinomycetes</taxon>
        <taxon>Micrococcales</taxon>
        <taxon>Micrococcaceae</taxon>
        <taxon>Arthrobacter</taxon>
    </lineage>
</organism>
<keyword evidence="3 6" id="KW-0378">Hydrolase</keyword>
<dbReference type="InterPro" id="IPR052173">
    <property type="entry name" value="Beta-lactam_resp_regulator"/>
</dbReference>
<accession>A0A4S5E7C4</accession>
<comment type="similarity">
    <text evidence="6">Belongs to the peptidase M48 family.</text>
</comment>
<evidence type="ECO:0000256" key="5">
    <source>
        <dbReference type="ARBA" id="ARBA00023049"/>
    </source>
</evidence>
<keyword evidence="4 6" id="KW-0862">Zinc</keyword>
<dbReference type="EMBL" id="SSWH01000003">
    <property type="protein sequence ID" value="THJ67511.1"/>
    <property type="molecule type" value="Genomic_DNA"/>
</dbReference>
<keyword evidence="5 6" id="KW-0482">Metalloprotease</keyword>
<keyword evidence="8" id="KW-0812">Transmembrane</keyword>
<evidence type="ECO:0000256" key="7">
    <source>
        <dbReference type="SAM" id="MobiDB-lite"/>
    </source>
</evidence>
<evidence type="ECO:0000256" key="3">
    <source>
        <dbReference type="ARBA" id="ARBA00022801"/>
    </source>
</evidence>
<evidence type="ECO:0000256" key="4">
    <source>
        <dbReference type="ARBA" id="ARBA00022833"/>
    </source>
</evidence>
<comment type="cofactor">
    <cofactor evidence="6">
        <name>Zn(2+)</name>
        <dbReference type="ChEBI" id="CHEBI:29105"/>
    </cofactor>
    <text evidence="6">Binds 1 zinc ion per subunit.</text>
</comment>
<feature type="transmembrane region" description="Helical" evidence="8">
    <location>
        <begin position="6"/>
        <end position="26"/>
    </location>
</feature>
<feature type="transmembrane region" description="Helical" evidence="8">
    <location>
        <begin position="89"/>
        <end position="114"/>
    </location>
</feature>
<dbReference type="GO" id="GO:0006508">
    <property type="term" value="P:proteolysis"/>
    <property type="evidence" value="ECO:0007669"/>
    <property type="project" value="UniProtKB-KW"/>
</dbReference>
<dbReference type="AlphaFoldDB" id="A0A4S5E7C4"/>
<feature type="transmembrane region" description="Helical" evidence="8">
    <location>
        <begin position="314"/>
        <end position="333"/>
    </location>
</feature>
<reference evidence="10 11" key="1">
    <citation type="submission" date="2019-04" db="EMBL/GenBank/DDBJ databases">
        <authorList>
            <person name="Liu Q."/>
            <person name="Xin Y.-H."/>
        </authorList>
    </citation>
    <scope>NUCLEOTIDE SEQUENCE [LARGE SCALE GENOMIC DNA]</scope>
    <source>
        <strain evidence="10 11">AM23</strain>
    </source>
</reference>
<name>A0A4S5E7C4_9MICC</name>
<keyword evidence="11" id="KW-1185">Reference proteome</keyword>
<protein>
    <submittedName>
        <fullName evidence="10">M56 family metallopeptidase</fullName>
    </submittedName>
</protein>
<evidence type="ECO:0000313" key="10">
    <source>
        <dbReference type="EMBL" id="THJ67511.1"/>
    </source>
</evidence>
<evidence type="ECO:0000256" key="8">
    <source>
        <dbReference type="SAM" id="Phobius"/>
    </source>
</evidence>
<evidence type="ECO:0000259" key="9">
    <source>
        <dbReference type="Pfam" id="PF01435"/>
    </source>
</evidence>
<dbReference type="InterPro" id="IPR001915">
    <property type="entry name" value="Peptidase_M48"/>
</dbReference>
<evidence type="ECO:0000256" key="1">
    <source>
        <dbReference type="ARBA" id="ARBA00022670"/>
    </source>
</evidence>
<comment type="caution">
    <text evidence="10">The sequence shown here is derived from an EMBL/GenBank/DDBJ whole genome shotgun (WGS) entry which is preliminary data.</text>
</comment>
<dbReference type="GO" id="GO:0046872">
    <property type="term" value="F:metal ion binding"/>
    <property type="evidence" value="ECO:0007669"/>
    <property type="project" value="UniProtKB-KW"/>
</dbReference>
<dbReference type="PANTHER" id="PTHR34978">
    <property type="entry name" value="POSSIBLE SENSOR-TRANSDUCER PROTEIN BLAR"/>
    <property type="match status" value="1"/>
</dbReference>
<feature type="region of interest" description="Disordered" evidence="7">
    <location>
        <begin position="250"/>
        <end position="294"/>
    </location>
</feature>
<dbReference type="PANTHER" id="PTHR34978:SF3">
    <property type="entry name" value="SLR0241 PROTEIN"/>
    <property type="match status" value="1"/>
</dbReference>
<dbReference type="Proteomes" id="UP000305233">
    <property type="component" value="Unassembled WGS sequence"/>
</dbReference>
<dbReference type="RefSeq" id="WP_136453450.1">
    <property type="nucleotide sequence ID" value="NZ_SSWH01000003.1"/>
</dbReference>
<gene>
    <name evidence="10" type="ORF">E8P82_05305</name>
</gene>
<feature type="transmembrane region" description="Helical" evidence="8">
    <location>
        <begin position="38"/>
        <end position="61"/>
    </location>
</feature>
<keyword evidence="8" id="KW-1133">Transmembrane helix</keyword>
<evidence type="ECO:0000256" key="2">
    <source>
        <dbReference type="ARBA" id="ARBA00022723"/>
    </source>
</evidence>
<feature type="domain" description="Peptidase M48" evidence="9">
    <location>
        <begin position="119"/>
        <end position="197"/>
    </location>
</feature>
<keyword evidence="8" id="KW-0472">Membrane</keyword>
<proteinExistence type="inferred from homology"/>
<dbReference type="OrthoDB" id="9785340at2"/>
<keyword evidence="2" id="KW-0479">Metal-binding</keyword>
<dbReference type="CDD" id="cd07326">
    <property type="entry name" value="M56_BlaR1_MecR1_like"/>
    <property type="match status" value="1"/>
</dbReference>
<sequence>MFWASWLLAALAIVLAWPAPIILSRAAWPARAPFTAMVLWQSIALAGGLSMIGAMLVWGLAPLGDDLLAASGAFLDLLSDDASAPDLGVIHVFAISAGVLLFAHLVFTLALTFVRVRRQRARHRNMLRLLSSPSTDQPDTVVIRHPAPVAYCLPGGARSVTVMSDGLMELLTRPELDAVLTHENAHLHQRHHLLLWAFAAWRSALPWLPTSRLAQGAVSELIEMLADDEALRHVDRATLMRAIVIVGSGTPTSMRQESTPQSSQQEEPPGTADAQGDVDVPLAGQDGRGAGSPSAARIRRLLSPLPPLGRVQQASVLATAGLLLVVPPVLLLAPEFLG</sequence>
<dbReference type="Pfam" id="PF01435">
    <property type="entry name" value="Peptidase_M48"/>
    <property type="match status" value="1"/>
</dbReference>
<evidence type="ECO:0000256" key="6">
    <source>
        <dbReference type="RuleBase" id="RU003983"/>
    </source>
</evidence>